<evidence type="ECO:0000256" key="3">
    <source>
        <dbReference type="ARBA" id="ARBA00022989"/>
    </source>
</evidence>
<dbReference type="GO" id="GO:0005886">
    <property type="term" value="C:plasma membrane"/>
    <property type="evidence" value="ECO:0007669"/>
    <property type="project" value="UniProtKB-SubCell"/>
</dbReference>
<evidence type="ECO:0000256" key="4">
    <source>
        <dbReference type="ARBA" id="ARBA00023136"/>
    </source>
</evidence>
<dbReference type="NCBIfam" id="TIGR00247">
    <property type="entry name" value="endolytic transglycosylase MltG"/>
    <property type="match status" value="1"/>
</dbReference>
<protein>
    <recommendedName>
        <fullName evidence="7">Endolytic murein transglycosylase</fullName>
        <ecNumber evidence="7">4.2.2.29</ecNumber>
    </recommendedName>
    <alternativeName>
        <fullName evidence="7">Peptidoglycan lytic transglycosylase</fullName>
    </alternativeName>
    <alternativeName>
        <fullName evidence="7">Peptidoglycan polymerization terminase</fullName>
    </alternativeName>
</protein>
<feature type="site" description="Important for catalytic activity" evidence="7">
    <location>
        <position position="212"/>
    </location>
</feature>
<keyword evidence="7" id="KW-0997">Cell inner membrane</keyword>
<keyword evidence="3 7" id="KW-1133">Transmembrane helix</keyword>
<evidence type="ECO:0000256" key="7">
    <source>
        <dbReference type="HAMAP-Rule" id="MF_02065"/>
    </source>
</evidence>
<accession>A0A9D1MS65</accession>
<sequence>MKKKKNLPLKKYIKICCFFIIIISFVLIYIFGVRSTVTRDVVFNISKGVSVSEVAAQLQKQNLIDSIPLFKIAVRGNGGRIQSGQYDIPKGTSAWRIADMFANGDVATTVIVIPEGLTIKQIKELLLADSDLTGGVECGAGTDLPVCKLQDGDLFPDTYKVARGTSRLALLDLMRKKMSDLEARWKKTGSFAPRPLKTWNEVVTLASIVQKETSKESEMPIVASVYLNRLRDNMRLQADPTVVYALTDGLGDMRGAALLREHLKIDNPYNTYTNYGLPPAPIANVGLDAIHAVLQPADTNYLFFVADGKGGHKFANTYEDHMKNHAIWREIKKELNK</sequence>
<dbReference type="GO" id="GO:0071555">
    <property type="term" value="P:cell wall organization"/>
    <property type="evidence" value="ECO:0007669"/>
    <property type="project" value="UniProtKB-KW"/>
</dbReference>
<proteinExistence type="inferred from homology"/>
<reference evidence="8" key="1">
    <citation type="submission" date="2020-10" db="EMBL/GenBank/DDBJ databases">
        <authorList>
            <person name="Gilroy R."/>
        </authorList>
    </citation>
    <scope>NUCLEOTIDE SEQUENCE</scope>
    <source>
        <strain evidence="8">CHK136-897</strain>
    </source>
</reference>
<dbReference type="EC" id="4.2.2.29" evidence="7"/>
<organism evidence="8 9">
    <name type="scientific">Candidatus Enterousia avicola</name>
    <dbReference type="NCBI Taxonomy" id="2840787"/>
    <lineage>
        <taxon>Bacteria</taxon>
        <taxon>Pseudomonadati</taxon>
        <taxon>Pseudomonadota</taxon>
        <taxon>Alphaproteobacteria</taxon>
        <taxon>Candidatus Enterousia</taxon>
    </lineage>
</organism>
<keyword evidence="6 7" id="KW-0961">Cell wall biogenesis/degradation</keyword>
<dbReference type="EMBL" id="DVNO01000031">
    <property type="protein sequence ID" value="HIU65683.1"/>
    <property type="molecule type" value="Genomic_DNA"/>
</dbReference>
<dbReference type="HAMAP" id="MF_02065">
    <property type="entry name" value="MltG"/>
    <property type="match status" value="1"/>
</dbReference>
<dbReference type="GO" id="GO:0009252">
    <property type="term" value="P:peptidoglycan biosynthetic process"/>
    <property type="evidence" value="ECO:0007669"/>
    <property type="project" value="UniProtKB-UniRule"/>
</dbReference>
<comment type="subcellular location">
    <subcellularLocation>
        <location evidence="7">Cell inner membrane</location>
        <topology evidence="7">Single-pass membrane protein</topology>
    </subcellularLocation>
</comment>
<keyword evidence="1 7" id="KW-1003">Cell membrane</keyword>
<dbReference type="Pfam" id="PF02618">
    <property type="entry name" value="YceG"/>
    <property type="match status" value="1"/>
</dbReference>
<dbReference type="PANTHER" id="PTHR30518">
    <property type="entry name" value="ENDOLYTIC MUREIN TRANSGLYCOSYLASE"/>
    <property type="match status" value="1"/>
</dbReference>
<comment type="function">
    <text evidence="7">Functions as a peptidoglycan terminase that cleaves nascent peptidoglycan strands endolytically to terminate their elongation.</text>
</comment>
<dbReference type="Gene3D" id="3.30.1490.480">
    <property type="entry name" value="Endolytic murein transglycosylase"/>
    <property type="match status" value="1"/>
</dbReference>
<comment type="similarity">
    <text evidence="7">Belongs to the transglycosylase MltG family.</text>
</comment>
<evidence type="ECO:0000256" key="6">
    <source>
        <dbReference type="ARBA" id="ARBA00023316"/>
    </source>
</evidence>
<dbReference type="AlphaFoldDB" id="A0A9D1MS65"/>
<dbReference type="InterPro" id="IPR003770">
    <property type="entry name" value="MLTG-like"/>
</dbReference>
<gene>
    <name evidence="7 8" type="primary">mltG</name>
    <name evidence="8" type="ORF">IAC63_03535</name>
</gene>
<evidence type="ECO:0000256" key="2">
    <source>
        <dbReference type="ARBA" id="ARBA00022692"/>
    </source>
</evidence>
<dbReference type="Proteomes" id="UP000824142">
    <property type="component" value="Unassembled WGS sequence"/>
</dbReference>
<dbReference type="CDD" id="cd08010">
    <property type="entry name" value="MltG_like"/>
    <property type="match status" value="1"/>
</dbReference>
<keyword evidence="4 7" id="KW-0472">Membrane</keyword>
<name>A0A9D1MS65_9PROT</name>
<evidence type="ECO:0000313" key="9">
    <source>
        <dbReference type="Proteomes" id="UP000824142"/>
    </source>
</evidence>
<dbReference type="Gene3D" id="3.30.160.60">
    <property type="entry name" value="Classic Zinc Finger"/>
    <property type="match status" value="1"/>
</dbReference>
<dbReference type="PANTHER" id="PTHR30518:SF2">
    <property type="entry name" value="ENDOLYTIC MUREIN TRANSGLYCOSYLASE"/>
    <property type="match status" value="1"/>
</dbReference>
<reference evidence="8" key="2">
    <citation type="journal article" date="2021" name="PeerJ">
        <title>Extensive microbial diversity within the chicken gut microbiome revealed by metagenomics and culture.</title>
        <authorList>
            <person name="Gilroy R."/>
            <person name="Ravi A."/>
            <person name="Getino M."/>
            <person name="Pursley I."/>
            <person name="Horton D.L."/>
            <person name="Alikhan N.F."/>
            <person name="Baker D."/>
            <person name="Gharbi K."/>
            <person name="Hall N."/>
            <person name="Watson M."/>
            <person name="Adriaenssens E.M."/>
            <person name="Foster-Nyarko E."/>
            <person name="Jarju S."/>
            <person name="Secka A."/>
            <person name="Antonio M."/>
            <person name="Oren A."/>
            <person name="Chaudhuri R.R."/>
            <person name="La Ragione R."/>
            <person name="Hildebrand F."/>
            <person name="Pallen M.J."/>
        </authorList>
    </citation>
    <scope>NUCLEOTIDE SEQUENCE</scope>
    <source>
        <strain evidence="8">CHK136-897</strain>
    </source>
</reference>
<dbReference type="GO" id="GO:0008932">
    <property type="term" value="F:lytic endotransglycosylase activity"/>
    <property type="evidence" value="ECO:0007669"/>
    <property type="project" value="UniProtKB-UniRule"/>
</dbReference>
<evidence type="ECO:0000313" key="8">
    <source>
        <dbReference type="EMBL" id="HIU65683.1"/>
    </source>
</evidence>
<feature type="transmembrane region" description="Helical" evidence="7">
    <location>
        <begin position="12"/>
        <end position="32"/>
    </location>
</feature>
<evidence type="ECO:0000256" key="5">
    <source>
        <dbReference type="ARBA" id="ARBA00023239"/>
    </source>
</evidence>
<keyword evidence="2 7" id="KW-0812">Transmembrane</keyword>
<comment type="caution">
    <text evidence="8">The sequence shown here is derived from an EMBL/GenBank/DDBJ whole genome shotgun (WGS) entry which is preliminary data.</text>
</comment>
<keyword evidence="5 7" id="KW-0456">Lyase</keyword>
<evidence type="ECO:0000256" key="1">
    <source>
        <dbReference type="ARBA" id="ARBA00022475"/>
    </source>
</evidence>
<comment type="catalytic activity">
    <reaction evidence="7">
        <text>a peptidoglycan chain = a peptidoglycan chain with N-acetyl-1,6-anhydromuramyl-[peptide] at the reducing end + a peptidoglycan chain with N-acetylglucosamine at the non-reducing end.</text>
        <dbReference type="EC" id="4.2.2.29"/>
    </reaction>
</comment>